<reference evidence="3" key="1">
    <citation type="journal article" date="2019" name="Int. J. Syst. Evol. Microbiol.">
        <title>The Global Catalogue of Microorganisms (GCM) 10K type strain sequencing project: providing services to taxonomists for standard genome sequencing and annotation.</title>
        <authorList>
            <consortium name="The Broad Institute Genomics Platform"/>
            <consortium name="The Broad Institute Genome Sequencing Center for Infectious Disease"/>
            <person name="Wu L."/>
            <person name="Ma J."/>
        </authorList>
    </citation>
    <scope>NUCLEOTIDE SEQUENCE [LARGE SCALE GENOMIC DNA]</scope>
    <source>
        <strain evidence="3">JCM 4788</strain>
    </source>
</reference>
<evidence type="ECO:0000313" key="3">
    <source>
        <dbReference type="Proteomes" id="UP001500879"/>
    </source>
</evidence>
<accession>A0ABP3IPI5</accession>
<proteinExistence type="predicted"/>
<gene>
    <name evidence="2" type="ORF">GCM10010357_39850</name>
</gene>
<feature type="region of interest" description="Disordered" evidence="1">
    <location>
        <begin position="37"/>
        <end position="70"/>
    </location>
</feature>
<dbReference type="EMBL" id="BAAABX010000046">
    <property type="protein sequence ID" value="GAA0414635.1"/>
    <property type="molecule type" value="Genomic_DNA"/>
</dbReference>
<organism evidence="2 3">
    <name type="scientific">Streptomyces luteireticuli</name>
    <dbReference type="NCBI Taxonomy" id="173858"/>
    <lineage>
        <taxon>Bacteria</taxon>
        <taxon>Bacillati</taxon>
        <taxon>Actinomycetota</taxon>
        <taxon>Actinomycetes</taxon>
        <taxon>Kitasatosporales</taxon>
        <taxon>Streptomycetaceae</taxon>
        <taxon>Streptomyces</taxon>
    </lineage>
</organism>
<protein>
    <submittedName>
        <fullName evidence="2">Uncharacterized protein</fullName>
    </submittedName>
</protein>
<sequence length="70" mass="7537">MRTHVKHVTQAPAEPDGLAALRRDCAGMLRHWKVPAKSEEEVAGSTPGPRGVSVPERAARLLDGMSDYGD</sequence>
<dbReference type="Proteomes" id="UP001500879">
    <property type="component" value="Unassembled WGS sequence"/>
</dbReference>
<evidence type="ECO:0000256" key="1">
    <source>
        <dbReference type="SAM" id="MobiDB-lite"/>
    </source>
</evidence>
<dbReference type="RefSeq" id="WP_344026225.1">
    <property type="nucleotide sequence ID" value="NZ_BAAABX010000046.1"/>
</dbReference>
<keyword evidence="3" id="KW-1185">Reference proteome</keyword>
<name>A0ABP3IPI5_9ACTN</name>
<evidence type="ECO:0000313" key="2">
    <source>
        <dbReference type="EMBL" id="GAA0414635.1"/>
    </source>
</evidence>
<comment type="caution">
    <text evidence="2">The sequence shown here is derived from an EMBL/GenBank/DDBJ whole genome shotgun (WGS) entry which is preliminary data.</text>
</comment>